<evidence type="ECO:0000313" key="2">
    <source>
        <dbReference type="Proteomes" id="UP000186465"/>
    </source>
</evidence>
<keyword evidence="2" id="KW-1185">Reference proteome</keyword>
<sequence>MLSNFLVGLFDRLKLSHCTGRTSQESMNNVAQFMAEMSIKLIVPDIISVSGTKVHPWGKRMDLF</sequence>
<dbReference type="AlphaFoldDB" id="A0A1Q5PMC5"/>
<proteinExistence type="predicted"/>
<comment type="caution">
    <text evidence="1">The sequence shown here is derived from an EMBL/GenBank/DDBJ whole genome shotgun (WGS) entry which is preliminary data.</text>
</comment>
<gene>
    <name evidence="1" type="ORF">BM477_05600</name>
</gene>
<reference evidence="2" key="1">
    <citation type="submission" date="2016-11" db="EMBL/GenBank/DDBJ databases">
        <title>Actinomyces gypaetusis sp. nov. isolated from Gypaetus barbatus in Qinghai Tibet Plateau China.</title>
        <authorList>
            <person name="Meng X."/>
        </authorList>
    </citation>
    <scope>NUCLEOTIDE SEQUENCE [LARGE SCALE GENOMIC DNA]</scope>
    <source>
        <strain evidence="2">DSM 15383</strain>
    </source>
</reference>
<dbReference type="Proteomes" id="UP000186465">
    <property type="component" value="Unassembled WGS sequence"/>
</dbReference>
<protein>
    <submittedName>
        <fullName evidence="1">Uncharacterized protein</fullName>
    </submittedName>
</protein>
<name>A0A1Q5PMC5_9ACTO</name>
<dbReference type="EMBL" id="MPDM01000005">
    <property type="protein sequence ID" value="OKL48673.1"/>
    <property type="molecule type" value="Genomic_DNA"/>
</dbReference>
<organism evidence="1 2">
    <name type="scientific">Boudabousia marimammalium</name>
    <dbReference type="NCBI Taxonomy" id="156892"/>
    <lineage>
        <taxon>Bacteria</taxon>
        <taxon>Bacillati</taxon>
        <taxon>Actinomycetota</taxon>
        <taxon>Actinomycetes</taxon>
        <taxon>Actinomycetales</taxon>
        <taxon>Actinomycetaceae</taxon>
        <taxon>Boudabousia</taxon>
    </lineage>
</organism>
<accession>A0A1Q5PMC5</accession>
<evidence type="ECO:0000313" key="1">
    <source>
        <dbReference type="EMBL" id="OKL48673.1"/>
    </source>
</evidence>